<gene>
    <name evidence="9" type="ORF">KDK_80530</name>
</gene>
<comment type="caution">
    <text evidence="9">The sequence shown here is derived from an EMBL/GenBank/DDBJ whole genome shotgun (WGS) entry which is preliminary data.</text>
</comment>
<evidence type="ECO:0000313" key="9">
    <source>
        <dbReference type="EMBL" id="GCE24253.1"/>
    </source>
</evidence>
<evidence type="ECO:0000256" key="2">
    <source>
        <dbReference type="ARBA" id="ARBA00022475"/>
    </source>
</evidence>
<keyword evidence="4 7" id="KW-1133">Transmembrane helix</keyword>
<reference evidence="10" key="1">
    <citation type="submission" date="2018-12" db="EMBL/GenBank/DDBJ databases">
        <title>Tengunoibacter tsumagoiensis gen. nov., sp. nov., Dictyobacter kobayashii sp. nov., D. alpinus sp. nov., and D. joshuensis sp. nov. and description of Dictyobacteraceae fam. nov. within the order Ktedonobacterales isolated from Tengu-no-mugimeshi.</title>
        <authorList>
            <person name="Wang C.M."/>
            <person name="Zheng Y."/>
            <person name="Sakai Y."/>
            <person name="Toyoda A."/>
            <person name="Minakuchi Y."/>
            <person name="Abe K."/>
            <person name="Yokota A."/>
            <person name="Yabe S."/>
        </authorList>
    </citation>
    <scope>NUCLEOTIDE SEQUENCE [LARGE SCALE GENOMIC DNA]</scope>
    <source>
        <strain evidence="10">Uno11</strain>
    </source>
</reference>
<dbReference type="Proteomes" id="UP000287188">
    <property type="component" value="Unassembled WGS sequence"/>
</dbReference>
<feature type="domain" description="Cardiolipin synthase N-terminal" evidence="8">
    <location>
        <begin position="15"/>
        <end position="56"/>
    </location>
</feature>
<evidence type="ECO:0000256" key="4">
    <source>
        <dbReference type="ARBA" id="ARBA00022989"/>
    </source>
</evidence>
<dbReference type="InterPro" id="IPR027379">
    <property type="entry name" value="CLS_N"/>
</dbReference>
<evidence type="ECO:0000256" key="3">
    <source>
        <dbReference type="ARBA" id="ARBA00022692"/>
    </source>
</evidence>
<feature type="compositionally biased region" description="Polar residues" evidence="6">
    <location>
        <begin position="100"/>
        <end position="115"/>
    </location>
</feature>
<proteinExistence type="predicted"/>
<evidence type="ECO:0000256" key="7">
    <source>
        <dbReference type="SAM" id="Phobius"/>
    </source>
</evidence>
<name>A0A402AYV0_9CHLR</name>
<keyword evidence="10" id="KW-1185">Reference proteome</keyword>
<dbReference type="GO" id="GO:0005886">
    <property type="term" value="C:plasma membrane"/>
    <property type="evidence" value="ECO:0007669"/>
    <property type="project" value="UniProtKB-SubCell"/>
</dbReference>
<feature type="compositionally biased region" description="Low complexity" evidence="6">
    <location>
        <begin position="66"/>
        <end position="90"/>
    </location>
</feature>
<keyword evidence="3 7" id="KW-0812">Transmembrane</keyword>
<organism evidence="9 10">
    <name type="scientific">Dictyobacter kobayashii</name>
    <dbReference type="NCBI Taxonomy" id="2014872"/>
    <lineage>
        <taxon>Bacteria</taxon>
        <taxon>Bacillati</taxon>
        <taxon>Chloroflexota</taxon>
        <taxon>Ktedonobacteria</taxon>
        <taxon>Ktedonobacterales</taxon>
        <taxon>Dictyobacteraceae</taxon>
        <taxon>Dictyobacter</taxon>
    </lineage>
</organism>
<comment type="subcellular location">
    <subcellularLocation>
        <location evidence="1">Cell membrane</location>
        <topology evidence="1">Multi-pass membrane protein</topology>
    </subcellularLocation>
</comment>
<dbReference type="RefSeq" id="WP_126557500.1">
    <property type="nucleotide sequence ID" value="NZ_BIFS01000002.1"/>
</dbReference>
<dbReference type="EMBL" id="BIFS01000002">
    <property type="protein sequence ID" value="GCE24253.1"/>
    <property type="molecule type" value="Genomic_DNA"/>
</dbReference>
<evidence type="ECO:0000256" key="1">
    <source>
        <dbReference type="ARBA" id="ARBA00004651"/>
    </source>
</evidence>
<keyword evidence="2" id="KW-1003">Cell membrane</keyword>
<protein>
    <recommendedName>
        <fullName evidence="8">Cardiolipin synthase N-terminal domain-containing protein</fullName>
    </recommendedName>
</protein>
<accession>A0A402AYV0</accession>
<evidence type="ECO:0000256" key="5">
    <source>
        <dbReference type="ARBA" id="ARBA00023136"/>
    </source>
</evidence>
<dbReference type="Pfam" id="PF13396">
    <property type="entry name" value="PLDc_N"/>
    <property type="match status" value="1"/>
</dbReference>
<dbReference type="AlphaFoldDB" id="A0A402AYV0"/>
<feature type="region of interest" description="Disordered" evidence="6">
    <location>
        <begin position="66"/>
        <end position="155"/>
    </location>
</feature>
<evidence type="ECO:0000256" key="6">
    <source>
        <dbReference type="SAM" id="MobiDB-lite"/>
    </source>
</evidence>
<keyword evidence="5 7" id="KW-0472">Membrane</keyword>
<sequence length="155" mass="18419">MGHLFELIFAVVPTLLWLWALWHCLRNQAFSGGTKFLWLAFIFFTHVFGAIIYFIFAPKRRAASPYYRPQQQQPYYRPSRQQQPYYQPSRTQEPYYRPTEQPSAAQPEEYQSYQQGYARRADPPAAEQAPTQPPAYNPYEYPHATYPEQTQQQQQ</sequence>
<dbReference type="OrthoDB" id="166247at2"/>
<feature type="transmembrane region" description="Helical" evidence="7">
    <location>
        <begin position="36"/>
        <end position="56"/>
    </location>
</feature>
<evidence type="ECO:0000259" key="8">
    <source>
        <dbReference type="Pfam" id="PF13396"/>
    </source>
</evidence>
<evidence type="ECO:0000313" key="10">
    <source>
        <dbReference type="Proteomes" id="UP000287188"/>
    </source>
</evidence>